<dbReference type="GO" id="GO:0015276">
    <property type="term" value="F:ligand-gated monoatomic ion channel activity"/>
    <property type="evidence" value="ECO:0007669"/>
    <property type="project" value="InterPro"/>
</dbReference>
<evidence type="ECO:0000313" key="5">
    <source>
        <dbReference type="EMBL" id="GIF96097.1"/>
    </source>
</evidence>
<dbReference type="PANTHER" id="PTHR35936:SF17">
    <property type="entry name" value="ARGININE-BINDING EXTRACELLULAR PROTEIN ARTP"/>
    <property type="match status" value="1"/>
</dbReference>
<dbReference type="SMART" id="SM00079">
    <property type="entry name" value="PBPe"/>
    <property type="match status" value="1"/>
</dbReference>
<keyword evidence="6" id="KW-1185">Reference proteome</keyword>
<protein>
    <submittedName>
        <fullName evidence="5">Amino acid ABC transporter substrate-binding protein</fullName>
    </submittedName>
</protein>
<keyword evidence="1 2" id="KW-0732">Signal</keyword>
<gene>
    <name evidence="5" type="ORF">Cci01nite_11910</name>
</gene>
<dbReference type="PANTHER" id="PTHR35936">
    <property type="entry name" value="MEMBRANE-BOUND LYTIC MUREIN TRANSGLYCOSYLASE F"/>
    <property type="match status" value="1"/>
</dbReference>
<comment type="caution">
    <text evidence="5">The sequence shown here is derived from an EMBL/GenBank/DDBJ whole genome shotgun (WGS) entry which is preliminary data.</text>
</comment>
<dbReference type="GO" id="GO:0016020">
    <property type="term" value="C:membrane"/>
    <property type="evidence" value="ECO:0007669"/>
    <property type="project" value="InterPro"/>
</dbReference>
<feature type="chain" id="PRO_5038983889" evidence="2">
    <location>
        <begin position="27"/>
        <end position="296"/>
    </location>
</feature>
<evidence type="ECO:0000256" key="1">
    <source>
        <dbReference type="ARBA" id="ARBA00022729"/>
    </source>
</evidence>
<evidence type="ECO:0000259" key="3">
    <source>
        <dbReference type="SMART" id="SM00062"/>
    </source>
</evidence>
<feature type="domain" description="Ionotropic glutamate receptor C-terminal" evidence="4">
    <location>
        <begin position="60"/>
        <end position="288"/>
    </location>
</feature>
<reference evidence="5 6" key="1">
    <citation type="submission" date="2021-01" db="EMBL/GenBank/DDBJ databases">
        <title>Whole genome shotgun sequence of Catellatospora citrea NBRC 14495.</title>
        <authorList>
            <person name="Komaki H."/>
            <person name="Tamura T."/>
        </authorList>
    </citation>
    <scope>NUCLEOTIDE SEQUENCE [LARGE SCALE GENOMIC DNA]</scope>
    <source>
        <strain evidence="5 6">NBRC 14495</strain>
    </source>
</reference>
<dbReference type="AlphaFoldDB" id="A0A8J3KAQ3"/>
<accession>A0A8J3KAQ3</accession>
<dbReference type="InterPro" id="IPR001320">
    <property type="entry name" value="Iontro_rcpt_C"/>
</dbReference>
<dbReference type="Pfam" id="PF00497">
    <property type="entry name" value="SBP_bac_3"/>
    <property type="match status" value="1"/>
</dbReference>
<dbReference type="CDD" id="cd13530">
    <property type="entry name" value="PBP2_peptides_like"/>
    <property type="match status" value="1"/>
</dbReference>
<sequence length="296" mass="30517">MLPGMSTPPLRSTLAGALALAALALAAACAPQEEPGAGSTASAAPADCAPATLKTVTAGKLTVATDDPAYPPWFADNKPDSGQGFESAVAYAVAEKLGYTKDQVVWTRITFNTAIAPGPKTFDFDVNQFSITEERRRAVDFSSPYYDVAQTVITIKGSKIAGAKTLAELKNAKLGAQVGTTSFRAVTEVVKPAVEPAVFNNNDDAKKQLQNGTVDGIVVDLPTAFYMTAAELEGGLIVGQLPQPSGTPEQFGLVLDKGSALTSCVSQAVDALRAAGTLDALQKQWLAGVAGAPTLG</sequence>
<dbReference type="SMART" id="SM00062">
    <property type="entry name" value="PBPb"/>
    <property type="match status" value="1"/>
</dbReference>
<dbReference type="Proteomes" id="UP000659904">
    <property type="component" value="Unassembled WGS sequence"/>
</dbReference>
<name>A0A8J3KAQ3_9ACTN</name>
<dbReference type="Gene3D" id="3.40.190.10">
    <property type="entry name" value="Periplasmic binding protein-like II"/>
    <property type="match status" value="2"/>
</dbReference>
<feature type="domain" description="Solute-binding protein family 3/N-terminal" evidence="3">
    <location>
        <begin position="60"/>
        <end position="289"/>
    </location>
</feature>
<feature type="signal peptide" evidence="2">
    <location>
        <begin position="1"/>
        <end position="26"/>
    </location>
</feature>
<proteinExistence type="predicted"/>
<dbReference type="InterPro" id="IPR001638">
    <property type="entry name" value="Solute-binding_3/MltF_N"/>
</dbReference>
<dbReference type="EMBL" id="BONH01000002">
    <property type="protein sequence ID" value="GIF96097.1"/>
    <property type="molecule type" value="Genomic_DNA"/>
</dbReference>
<organism evidence="5 6">
    <name type="scientific">Catellatospora citrea</name>
    <dbReference type="NCBI Taxonomy" id="53366"/>
    <lineage>
        <taxon>Bacteria</taxon>
        <taxon>Bacillati</taxon>
        <taxon>Actinomycetota</taxon>
        <taxon>Actinomycetes</taxon>
        <taxon>Micromonosporales</taxon>
        <taxon>Micromonosporaceae</taxon>
        <taxon>Catellatospora</taxon>
    </lineage>
</organism>
<evidence type="ECO:0000256" key="2">
    <source>
        <dbReference type="SAM" id="SignalP"/>
    </source>
</evidence>
<evidence type="ECO:0000259" key="4">
    <source>
        <dbReference type="SMART" id="SM00079"/>
    </source>
</evidence>
<evidence type="ECO:0000313" key="6">
    <source>
        <dbReference type="Proteomes" id="UP000659904"/>
    </source>
</evidence>
<dbReference type="SUPFAM" id="SSF53850">
    <property type="entry name" value="Periplasmic binding protein-like II"/>
    <property type="match status" value="1"/>
</dbReference>